<sequence length="497" mass="53990">MAQKTLLFLGAGPNDGDATLSLSKTKGYKIATVARTIKTDIEANADICLTADFSDPGLMGQIFEKVEQKLGVPNVVVYNPYSWFMGPDPENPVSAPLQDFQKDLAINSVTPMFLMLGVGKTSAWYMIQTLAASASLASKGCRFYYVDERTPGGKAMFHVSGPAHTEYFLGLAEKEGRRDARPTALQIIEDEGVEGKLAGKVIVITGTSSGIGIETARVLKLTGAKLLLTARNLEKAKTALDGILEPGRVDLVEMDNTSLESVRHAAKDILEKSNNQVNILINNAGIMAIQNLEKTKDGFEMQFGVNHLAHFLLFELLKPALLASATPELSSRVVNLSSSAHHVASINKSGNYNFEKTEYNDWVAYGQAKTANIYMANEIERQYGLKGLHATSVHPGMIATGLMQYMDPKIVEGFQGNQEVYKMMKSPEQGAATTVWAAIGKEWENKGGEYLAECGKTTRGNDKHEIAGVGFAGHAYDPEAEARLWKDSLAMVGLKDD</sequence>
<dbReference type="Pfam" id="PF00106">
    <property type="entry name" value="adh_short"/>
    <property type="match status" value="1"/>
</dbReference>
<keyword evidence="4" id="KW-1185">Reference proteome</keyword>
<evidence type="ECO:0000313" key="3">
    <source>
        <dbReference type="EMBL" id="KAF7677304.1"/>
    </source>
</evidence>
<dbReference type="SUPFAM" id="SSF51735">
    <property type="entry name" value="NAD(P)-binding Rossmann-fold domains"/>
    <property type="match status" value="2"/>
</dbReference>
<proteinExistence type="inferred from homology"/>
<dbReference type="Proteomes" id="UP000596902">
    <property type="component" value="Unassembled WGS sequence"/>
</dbReference>
<accession>A0A8H7EIS4</accession>
<gene>
    <name evidence="3" type="ORF">GT037_004163</name>
</gene>
<dbReference type="PANTHER" id="PTHR24320:SF272">
    <property type="entry name" value="NAD(P)-BINDING ROSSMANN-FOLD SUPERFAMILY PROTEIN"/>
    <property type="match status" value="1"/>
</dbReference>
<dbReference type="PRINTS" id="PR00081">
    <property type="entry name" value="GDHRDH"/>
</dbReference>
<comment type="caution">
    <text evidence="3">The sequence shown here is derived from an EMBL/GenBank/DDBJ whole genome shotgun (WGS) entry which is preliminary data.</text>
</comment>
<reference evidence="3" key="2">
    <citation type="submission" date="2020-08" db="EMBL/GenBank/DDBJ databases">
        <title>Draft Genome Sequence of Cumin Blight Pathogen Alternaria burnsii.</title>
        <authorList>
            <person name="Feng Z."/>
        </authorList>
    </citation>
    <scope>NUCLEOTIDE SEQUENCE</scope>
    <source>
        <strain evidence="3">CBS107.38</strain>
    </source>
</reference>
<evidence type="ECO:0000313" key="4">
    <source>
        <dbReference type="Proteomes" id="UP000596902"/>
    </source>
</evidence>
<name>A0A8H7EIS4_9PLEO</name>
<keyword evidence="2" id="KW-0560">Oxidoreductase</keyword>
<protein>
    <recommendedName>
        <fullName evidence="5">NAD(P)-binding protein</fullName>
    </recommendedName>
</protein>
<comment type="similarity">
    <text evidence="1">Belongs to the short-chain dehydrogenases/reductases (SDR) family.</text>
</comment>
<evidence type="ECO:0008006" key="5">
    <source>
        <dbReference type="Google" id="ProtNLM"/>
    </source>
</evidence>
<dbReference type="RefSeq" id="XP_038787482.1">
    <property type="nucleotide sequence ID" value="XM_038929210.1"/>
</dbReference>
<reference evidence="3" key="1">
    <citation type="submission" date="2020-01" db="EMBL/GenBank/DDBJ databases">
        <authorList>
            <person name="Feng Z.H.Z."/>
        </authorList>
    </citation>
    <scope>NUCLEOTIDE SEQUENCE</scope>
    <source>
        <strain evidence="3">CBS107.38</strain>
    </source>
</reference>
<evidence type="ECO:0000256" key="1">
    <source>
        <dbReference type="ARBA" id="ARBA00006484"/>
    </source>
</evidence>
<dbReference type="GeneID" id="62202388"/>
<dbReference type="GO" id="GO:0016491">
    <property type="term" value="F:oxidoreductase activity"/>
    <property type="evidence" value="ECO:0007669"/>
    <property type="project" value="UniProtKB-KW"/>
</dbReference>
<dbReference type="AlphaFoldDB" id="A0A8H7EIS4"/>
<organism evidence="3 4">
    <name type="scientific">Alternaria burnsii</name>
    <dbReference type="NCBI Taxonomy" id="1187904"/>
    <lineage>
        <taxon>Eukaryota</taxon>
        <taxon>Fungi</taxon>
        <taxon>Dikarya</taxon>
        <taxon>Ascomycota</taxon>
        <taxon>Pezizomycotina</taxon>
        <taxon>Dothideomycetes</taxon>
        <taxon>Pleosporomycetidae</taxon>
        <taxon>Pleosporales</taxon>
        <taxon>Pleosporineae</taxon>
        <taxon>Pleosporaceae</taxon>
        <taxon>Alternaria</taxon>
        <taxon>Alternaria sect. Alternaria</taxon>
    </lineage>
</organism>
<dbReference type="EMBL" id="JAAABM010000005">
    <property type="protein sequence ID" value="KAF7677304.1"/>
    <property type="molecule type" value="Genomic_DNA"/>
</dbReference>
<dbReference type="Gene3D" id="3.40.50.720">
    <property type="entry name" value="NAD(P)-binding Rossmann-like Domain"/>
    <property type="match status" value="1"/>
</dbReference>
<dbReference type="InterPro" id="IPR036291">
    <property type="entry name" value="NAD(P)-bd_dom_sf"/>
</dbReference>
<dbReference type="PANTHER" id="PTHR24320">
    <property type="entry name" value="RETINOL DEHYDROGENASE"/>
    <property type="match status" value="1"/>
</dbReference>
<dbReference type="InterPro" id="IPR002347">
    <property type="entry name" value="SDR_fam"/>
</dbReference>
<evidence type="ECO:0000256" key="2">
    <source>
        <dbReference type="ARBA" id="ARBA00023002"/>
    </source>
</evidence>